<dbReference type="EMBL" id="AJAN01000038">
    <property type="protein sequence ID" value="EOH85739.1"/>
    <property type="molecule type" value="Genomic_DNA"/>
</dbReference>
<reference evidence="1 2" key="1">
    <citation type="submission" date="2013-02" db="EMBL/GenBank/DDBJ databases">
        <title>The Genome Sequence of Enterococcus villorum ATCC_700913.</title>
        <authorList>
            <consortium name="The Broad Institute Genome Sequencing Platform"/>
            <consortium name="The Broad Institute Genome Sequencing Center for Infectious Disease"/>
            <person name="Earl A.M."/>
            <person name="Gilmore M.S."/>
            <person name="Lebreton F."/>
            <person name="Walker B."/>
            <person name="Young S.K."/>
            <person name="Zeng Q."/>
            <person name="Gargeya S."/>
            <person name="Fitzgerald M."/>
            <person name="Haas B."/>
            <person name="Abouelleil A."/>
            <person name="Alvarado L."/>
            <person name="Arachchi H.M."/>
            <person name="Berlin A.M."/>
            <person name="Chapman S.B."/>
            <person name="Dewar J."/>
            <person name="Goldberg J."/>
            <person name="Griggs A."/>
            <person name="Gujja S."/>
            <person name="Hansen M."/>
            <person name="Howarth C."/>
            <person name="Imamovic A."/>
            <person name="Larimer J."/>
            <person name="McCowan C."/>
            <person name="Murphy C."/>
            <person name="Neiman D."/>
            <person name="Pearson M."/>
            <person name="Priest M."/>
            <person name="Roberts A."/>
            <person name="Saif S."/>
            <person name="Shea T."/>
            <person name="Sisk P."/>
            <person name="Sykes S."/>
            <person name="Wortman J."/>
            <person name="Nusbaum C."/>
            <person name="Birren B."/>
        </authorList>
    </citation>
    <scope>NUCLEOTIDE SEQUENCE [LARGE SCALE GENOMIC DNA]</scope>
    <source>
        <strain evidence="1 2">ATCC 700913</strain>
    </source>
</reference>
<gene>
    <name evidence="1" type="ORF">UAO_02630</name>
</gene>
<accession>A0ABN0KCX0</accession>
<sequence>MTTMSQAMTVKIKLKPTNAQTEFIQTSSLAYIKAVNLLVSEMVAAEKVTKKTSKDVDAPLNSAVKNQAIRDAKSVFQKAKKSHFKKIPLLKKSVIIWNNQNFTICPSGIKMPFVVDGKS</sequence>
<organism evidence="1 2">
    <name type="scientific">Enterococcus villorum ATCC 700913</name>
    <dbReference type="NCBI Taxonomy" id="1158604"/>
    <lineage>
        <taxon>Bacteria</taxon>
        <taxon>Bacillati</taxon>
        <taxon>Bacillota</taxon>
        <taxon>Bacilli</taxon>
        <taxon>Lactobacillales</taxon>
        <taxon>Enterococcaceae</taxon>
        <taxon>Enterococcus</taxon>
    </lineage>
</organism>
<dbReference type="Proteomes" id="UP000013866">
    <property type="component" value="Unassembled WGS sequence"/>
</dbReference>
<keyword evidence="2" id="KW-1185">Reference proteome</keyword>
<protein>
    <recommendedName>
        <fullName evidence="3">Transposase putative helix-turn-helix domain-containing protein</fullName>
    </recommendedName>
</protein>
<evidence type="ECO:0008006" key="3">
    <source>
        <dbReference type="Google" id="ProtNLM"/>
    </source>
</evidence>
<evidence type="ECO:0000313" key="2">
    <source>
        <dbReference type="Proteomes" id="UP000013866"/>
    </source>
</evidence>
<feature type="non-terminal residue" evidence="1">
    <location>
        <position position="119"/>
    </location>
</feature>
<name>A0ABN0KCX0_9ENTE</name>
<comment type="caution">
    <text evidence="1">The sequence shown here is derived from an EMBL/GenBank/DDBJ whole genome shotgun (WGS) entry which is preliminary data.</text>
</comment>
<proteinExistence type="predicted"/>
<evidence type="ECO:0000313" key="1">
    <source>
        <dbReference type="EMBL" id="EOH85739.1"/>
    </source>
</evidence>